<evidence type="ECO:0000313" key="5">
    <source>
        <dbReference type="Proteomes" id="UP000054495"/>
    </source>
</evidence>
<dbReference type="SMART" id="SM00276">
    <property type="entry name" value="GLECT"/>
    <property type="match status" value="2"/>
</dbReference>
<dbReference type="PANTHER" id="PTHR11346:SF173">
    <property type="entry name" value="GALECTIN"/>
    <property type="match status" value="1"/>
</dbReference>
<dbReference type="Gene3D" id="2.60.120.200">
    <property type="match status" value="2"/>
</dbReference>
<evidence type="ECO:0000313" key="4">
    <source>
        <dbReference type="EMBL" id="EPB73825.1"/>
    </source>
</evidence>
<dbReference type="CDD" id="cd00070">
    <property type="entry name" value="GLECT"/>
    <property type="match status" value="1"/>
</dbReference>
<organism evidence="4 5">
    <name type="scientific">Ancylostoma ceylanicum</name>
    <dbReference type="NCBI Taxonomy" id="53326"/>
    <lineage>
        <taxon>Eukaryota</taxon>
        <taxon>Metazoa</taxon>
        <taxon>Ecdysozoa</taxon>
        <taxon>Nematoda</taxon>
        <taxon>Chromadorea</taxon>
        <taxon>Rhabditida</taxon>
        <taxon>Rhabditina</taxon>
        <taxon>Rhabditomorpha</taxon>
        <taxon>Strongyloidea</taxon>
        <taxon>Ancylostomatidae</taxon>
        <taxon>Ancylostomatinae</taxon>
        <taxon>Ancylostoma</taxon>
    </lineage>
</organism>
<dbReference type="PANTHER" id="PTHR11346">
    <property type="entry name" value="GALECTIN"/>
    <property type="match status" value="1"/>
</dbReference>
<feature type="domain" description="Galectin" evidence="3">
    <location>
        <begin position="164"/>
        <end position="293"/>
    </location>
</feature>
<dbReference type="InterPro" id="IPR044156">
    <property type="entry name" value="Galectin-like"/>
</dbReference>
<feature type="domain" description="Galectin" evidence="3">
    <location>
        <begin position="1"/>
        <end position="119"/>
    </location>
</feature>
<dbReference type="GO" id="GO:0016936">
    <property type="term" value="F:galactoside binding"/>
    <property type="evidence" value="ECO:0007669"/>
    <property type="project" value="TreeGrafter"/>
</dbReference>
<dbReference type="InterPro" id="IPR001079">
    <property type="entry name" value="Galectin_CRD"/>
</dbReference>
<dbReference type="InterPro" id="IPR013320">
    <property type="entry name" value="ConA-like_dom_sf"/>
</dbReference>
<gene>
    <name evidence="4" type="ORF">ANCCEY_07076</name>
</gene>
<dbReference type="GO" id="GO:0030246">
    <property type="term" value="F:carbohydrate binding"/>
    <property type="evidence" value="ECO:0007669"/>
    <property type="project" value="UniProtKB-UniRule"/>
</dbReference>
<dbReference type="AlphaFoldDB" id="A0A0D6LP44"/>
<name>A0A0D6LP44_9BILA</name>
<accession>A0A0D6LP44</accession>
<evidence type="ECO:0000256" key="2">
    <source>
        <dbReference type="RuleBase" id="RU102079"/>
    </source>
</evidence>
<dbReference type="PROSITE" id="PS51304">
    <property type="entry name" value="GALECTIN"/>
    <property type="match status" value="2"/>
</dbReference>
<protein>
    <recommendedName>
        <fullName evidence="2">Galectin</fullName>
    </recommendedName>
</protein>
<reference evidence="4 5" key="1">
    <citation type="submission" date="2013-05" db="EMBL/GenBank/DDBJ databases">
        <title>Draft genome of the parasitic nematode Anyclostoma ceylanicum.</title>
        <authorList>
            <person name="Mitreva M."/>
        </authorList>
    </citation>
    <scope>NUCLEOTIDE SEQUENCE [LARGE SCALE GENOMIC DNA]</scope>
</reference>
<dbReference type="EMBL" id="KE124969">
    <property type="protein sequence ID" value="EPB73825.1"/>
    <property type="molecule type" value="Genomic_DNA"/>
</dbReference>
<dbReference type="Proteomes" id="UP000054495">
    <property type="component" value="Unassembled WGS sequence"/>
</dbReference>
<sequence length="293" mass="33525">MIRSFVQELQYNSIAPDSSDPDPVRGEKTVFNPVNPVEVPVFGFTYGHRDKLLVFNSYHGGRWQEEERASVVFPFETKKMYTVYVNGQLVYEFLERQSGNRVASLAVAGDIHIHSVNLYNLKPEQKQRMLRNFVQELDYVSVAPDSSDPDPVRGERTVFNPDNPVEVPLFGFTYGHRARVVFETKDKSNCNFKVDLKNGDDIILHFNPRLKDELLVFNSFYAGAWQDEERASVVFPFLPKRMYTVDFVASGENTVYVHVNGQLLYEFRERQSGNRVASLAVGGDIDIHCVNVI</sequence>
<keyword evidence="1 2" id="KW-0430">Lectin</keyword>
<proteinExistence type="predicted"/>
<dbReference type="Pfam" id="PF00337">
    <property type="entry name" value="Gal-bind_lectin"/>
    <property type="match status" value="2"/>
</dbReference>
<evidence type="ECO:0000259" key="3">
    <source>
        <dbReference type="PROSITE" id="PS51304"/>
    </source>
</evidence>
<evidence type="ECO:0000256" key="1">
    <source>
        <dbReference type="ARBA" id="ARBA00022734"/>
    </source>
</evidence>
<dbReference type="SUPFAM" id="SSF49899">
    <property type="entry name" value="Concanavalin A-like lectins/glucanases"/>
    <property type="match status" value="2"/>
</dbReference>
<keyword evidence="5" id="KW-1185">Reference proteome</keyword>
<dbReference type="SMART" id="SM00908">
    <property type="entry name" value="Gal-bind_lectin"/>
    <property type="match status" value="2"/>
</dbReference>